<keyword evidence="2 6" id="KW-1003">Cell membrane</keyword>
<dbReference type="PANTHER" id="PTHR12677:SF59">
    <property type="entry name" value="GOLGI APPARATUS MEMBRANE PROTEIN TVP38-RELATED"/>
    <property type="match status" value="1"/>
</dbReference>
<dbReference type="Proteomes" id="UP000377798">
    <property type="component" value="Unassembled WGS sequence"/>
</dbReference>
<protein>
    <recommendedName>
        <fullName evidence="6">TVP38/TMEM64 family membrane protein</fullName>
    </recommendedName>
</protein>
<comment type="caution">
    <text evidence="8">The sequence shown here is derived from an EMBL/GenBank/DDBJ whole genome shotgun (WGS) entry which is preliminary data.</text>
</comment>
<evidence type="ECO:0000256" key="5">
    <source>
        <dbReference type="ARBA" id="ARBA00023136"/>
    </source>
</evidence>
<feature type="domain" description="VTT" evidence="7">
    <location>
        <begin position="96"/>
        <end position="213"/>
    </location>
</feature>
<keyword evidence="3 6" id="KW-0812">Transmembrane</keyword>
<feature type="transmembrane region" description="Helical" evidence="6">
    <location>
        <begin position="223"/>
        <end position="244"/>
    </location>
</feature>
<evidence type="ECO:0000256" key="2">
    <source>
        <dbReference type="ARBA" id="ARBA00022475"/>
    </source>
</evidence>
<feature type="transmembrane region" description="Helical" evidence="6">
    <location>
        <begin position="78"/>
        <end position="101"/>
    </location>
</feature>
<feature type="transmembrane region" description="Helical" evidence="6">
    <location>
        <begin position="39"/>
        <end position="58"/>
    </location>
</feature>
<feature type="transmembrane region" description="Helical" evidence="6">
    <location>
        <begin position="192"/>
        <end position="211"/>
    </location>
</feature>
<dbReference type="InterPro" id="IPR015414">
    <property type="entry name" value="TMEM64"/>
</dbReference>
<comment type="subcellular location">
    <subcellularLocation>
        <location evidence="1 6">Cell membrane</location>
        <topology evidence="1 6">Multi-pass membrane protein</topology>
    </subcellularLocation>
</comment>
<accession>A0A8H2QX92</accession>
<evidence type="ECO:0000256" key="4">
    <source>
        <dbReference type="ARBA" id="ARBA00022989"/>
    </source>
</evidence>
<keyword evidence="9" id="KW-1185">Reference proteome</keyword>
<evidence type="ECO:0000256" key="3">
    <source>
        <dbReference type="ARBA" id="ARBA00022692"/>
    </source>
</evidence>
<dbReference type="Pfam" id="PF09335">
    <property type="entry name" value="VTT_dom"/>
    <property type="match status" value="1"/>
</dbReference>
<dbReference type="GO" id="GO:0005886">
    <property type="term" value="C:plasma membrane"/>
    <property type="evidence" value="ECO:0007669"/>
    <property type="project" value="UniProtKB-SubCell"/>
</dbReference>
<evidence type="ECO:0000259" key="7">
    <source>
        <dbReference type="Pfam" id="PF09335"/>
    </source>
</evidence>
<feature type="transmembrane region" description="Helical" evidence="6">
    <location>
        <begin position="113"/>
        <end position="131"/>
    </location>
</feature>
<dbReference type="EMBL" id="CAACYI010000001">
    <property type="protein sequence ID" value="VFB15569.1"/>
    <property type="molecule type" value="Genomic_DNA"/>
</dbReference>
<feature type="transmembrane region" description="Helical" evidence="6">
    <location>
        <begin position="162"/>
        <end position="185"/>
    </location>
</feature>
<evidence type="ECO:0000256" key="1">
    <source>
        <dbReference type="ARBA" id="ARBA00004651"/>
    </source>
</evidence>
<dbReference type="PANTHER" id="PTHR12677">
    <property type="entry name" value="GOLGI APPARATUS MEMBRANE PROTEIN TVP38-RELATED"/>
    <property type="match status" value="1"/>
</dbReference>
<sequence>MGKLLSRIKEKIGLAQGGQGPDESLDPSQNQVAKRLKKIQFIAIFSFLCALGVLVVHLKGNVSIDSLTKSTADNPLASILILLLLFAIKSFSIIIPLPSLYLASGLLFSPLKAVLVSYLGLSISLTIPYLLGRWSGTEEMDYLKSRYSKIEKLIAMQKKNEFLASFTIRIIGWFPCDILSFYFGACRTAYKVYLPSALLGCSIGVITNTLLGDVLLDPLSWQFILLLVIKILISAGAFALAYHLNKSND</sequence>
<keyword evidence="4 6" id="KW-1133">Transmembrane helix</keyword>
<dbReference type="RefSeq" id="WP_131747914.1">
    <property type="nucleotide sequence ID" value="NZ_CAACYI010000001.1"/>
</dbReference>
<evidence type="ECO:0000313" key="8">
    <source>
        <dbReference type="EMBL" id="VFB15569.1"/>
    </source>
</evidence>
<dbReference type="AlphaFoldDB" id="A0A8H2QX92"/>
<evidence type="ECO:0000313" key="9">
    <source>
        <dbReference type="Proteomes" id="UP000377798"/>
    </source>
</evidence>
<gene>
    <name evidence="8" type="ORF">NCTC13150_00067</name>
</gene>
<dbReference type="InterPro" id="IPR032816">
    <property type="entry name" value="VTT_dom"/>
</dbReference>
<name>A0A8H2QX92_9FIRM</name>
<keyword evidence="5 6" id="KW-0472">Membrane</keyword>
<organism evidence="8 9">
    <name type="scientific">Urinicoccus massiliensis</name>
    <dbReference type="NCBI Taxonomy" id="1723382"/>
    <lineage>
        <taxon>Bacteria</taxon>
        <taxon>Bacillati</taxon>
        <taxon>Bacillota</taxon>
        <taxon>Tissierellia</taxon>
        <taxon>Tissierellales</taxon>
        <taxon>Peptoniphilaceae</taxon>
        <taxon>Urinicoccus</taxon>
    </lineage>
</organism>
<evidence type="ECO:0000256" key="6">
    <source>
        <dbReference type="RuleBase" id="RU366058"/>
    </source>
</evidence>
<reference evidence="8 9" key="1">
    <citation type="submission" date="2019-02" db="EMBL/GenBank/DDBJ databases">
        <authorList>
            <consortium name="Pathogen Informatics"/>
        </authorList>
    </citation>
    <scope>NUCLEOTIDE SEQUENCE [LARGE SCALE GENOMIC DNA]</scope>
    <source>
        <strain evidence="8 9">3012STDY7089603</strain>
    </source>
</reference>
<proteinExistence type="inferred from homology"/>
<comment type="similarity">
    <text evidence="6">Belongs to the TVP38/TMEM64 family.</text>
</comment>